<dbReference type="EMBL" id="CAMGYJ010000003">
    <property type="protein sequence ID" value="CAI0394174.1"/>
    <property type="molecule type" value="Genomic_DNA"/>
</dbReference>
<dbReference type="Pfam" id="PF00117">
    <property type="entry name" value="GATase"/>
    <property type="match status" value="1"/>
</dbReference>
<evidence type="ECO:0000256" key="1">
    <source>
        <dbReference type="ARBA" id="ARBA00004514"/>
    </source>
</evidence>
<organism evidence="7 8">
    <name type="scientific">Linum tenue</name>
    <dbReference type="NCBI Taxonomy" id="586396"/>
    <lineage>
        <taxon>Eukaryota</taxon>
        <taxon>Viridiplantae</taxon>
        <taxon>Streptophyta</taxon>
        <taxon>Embryophyta</taxon>
        <taxon>Tracheophyta</taxon>
        <taxon>Spermatophyta</taxon>
        <taxon>Magnoliopsida</taxon>
        <taxon>eudicotyledons</taxon>
        <taxon>Gunneridae</taxon>
        <taxon>Pentapetalae</taxon>
        <taxon>rosids</taxon>
        <taxon>fabids</taxon>
        <taxon>Malpighiales</taxon>
        <taxon>Linaceae</taxon>
        <taxon>Linum</taxon>
    </lineage>
</organism>
<evidence type="ECO:0000259" key="6">
    <source>
        <dbReference type="Pfam" id="PF00117"/>
    </source>
</evidence>
<evidence type="ECO:0000313" key="8">
    <source>
        <dbReference type="Proteomes" id="UP001154282"/>
    </source>
</evidence>
<gene>
    <name evidence="7" type="ORF">LITE_LOCUS8225</name>
</gene>
<proteinExistence type="inferred from homology"/>
<keyword evidence="5" id="KW-0378">Hydrolase</keyword>
<dbReference type="PANTHER" id="PTHR42695">
    <property type="entry name" value="GLUTAMINE AMIDOTRANSFERASE YLR126C-RELATED"/>
    <property type="match status" value="1"/>
</dbReference>
<reference evidence="7" key="1">
    <citation type="submission" date="2022-08" db="EMBL/GenBank/DDBJ databases">
        <authorList>
            <person name="Gutierrez-Valencia J."/>
        </authorList>
    </citation>
    <scope>NUCLEOTIDE SEQUENCE</scope>
</reference>
<evidence type="ECO:0000256" key="5">
    <source>
        <dbReference type="ARBA" id="ARBA00022801"/>
    </source>
</evidence>
<evidence type="ECO:0000256" key="3">
    <source>
        <dbReference type="ARBA" id="ARBA00011083"/>
    </source>
</evidence>
<keyword evidence="8" id="KW-1185">Reference proteome</keyword>
<dbReference type="SUPFAM" id="SSF52317">
    <property type="entry name" value="Class I glutamine amidotransferase-like"/>
    <property type="match status" value="1"/>
</dbReference>
<dbReference type="PANTHER" id="PTHR42695:SF9">
    <property type="entry name" value="GAMMA-GLUTAMYL PEPTIDASE 2-RELATED"/>
    <property type="match status" value="1"/>
</dbReference>
<dbReference type="GO" id="GO:0019760">
    <property type="term" value="P:glucosinolate metabolic process"/>
    <property type="evidence" value="ECO:0007669"/>
    <property type="project" value="UniProtKB-ARBA"/>
</dbReference>
<evidence type="ECO:0000256" key="4">
    <source>
        <dbReference type="ARBA" id="ARBA00022490"/>
    </source>
</evidence>
<dbReference type="InterPro" id="IPR044992">
    <property type="entry name" value="ChyE-like"/>
</dbReference>
<comment type="similarity">
    <text evidence="3">Belongs to the peptidase C26 family.</text>
</comment>
<accession>A0AAV0IAM3</accession>
<dbReference type="FunFam" id="3.40.50.880:FF:000040">
    <property type="entry name" value="Gamma-glutamyl peptidase 5"/>
    <property type="match status" value="1"/>
</dbReference>
<evidence type="ECO:0000313" key="7">
    <source>
        <dbReference type="EMBL" id="CAI0394174.1"/>
    </source>
</evidence>
<feature type="domain" description="Glutamine amidotransferase" evidence="6">
    <location>
        <begin position="59"/>
        <end position="207"/>
    </location>
</feature>
<comment type="subcellular location">
    <subcellularLocation>
        <location evidence="1">Cytoplasm</location>
        <location evidence="1">Cytosol</location>
    </subcellularLocation>
</comment>
<comment type="caution">
    <text evidence="7">The sequence shown here is derived from an EMBL/GenBank/DDBJ whole genome shotgun (WGS) entry which is preliminary data.</text>
</comment>
<dbReference type="Gene3D" id="3.40.50.880">
    <property type="match status" value="1"/>
</dbReference>
<evidence type="ECO:0000256" key="2">
    <source>
        <dbReference type="ARBA" id="ARBA00005179"/>
    </source>
</evidence>
<dbReference type="CDD" id="cd01741">
    <property type="entry name" value="GATase1_1"/>
    <property type="match status" value="1"/>
</dbReference>
<sequence length="278" mass="31575">MKEPSPTKQGDKRYALLMAARDSDYVKKAYGGYFNVFLAAFAEQGERWDLFRVVDGEFPDVDDLHCYDGFVVSGSPYDAYGNDKWILKLCFLLQTLDSMKKKVLGICFGHQVLCRALGGKVGKAMTGWDIGLRRVKIVEDLLPPFSGRFLEDLSQMPPSLSIIECHQDEVWEVPSGAEVIAFSEKTGVEMFAIGDHILGIQGHPEYTKDILCSLIERLLNNNCIEREFAENAKFGLEIAEPDRARWEKICRNFLKGRIERPLLIGMEFSYGVYFSIKF</sequence>
<dbReference type="PROSITE" id="PS51273">
    <property type="entry name" value="GATASE_TYPE_1"/>
    <property type="match status" value="1"/>
</dbReference>
<name>A0AAV0IAM3_9ROSI</name>
<dbReference type="InterPro" id="IPR017926">
    <property type="entry name" value="GATASE"/>
</dbReference>
<dbReference type="AlphaFoldDB" id="A0AAV0IAM3"/>
<protein>
    <recommendedName>
        <fullName evidence="6">Glutamine amidotransferase domain-containing protein</fullName>
    </recommendedName>
</protein>
<dbReference type="Proteomes" id="UP001154282">
    <property type="component" value="Unassembled WGS sequence"/>
</dbReference>
<dbReference type="GO" id="GO:0005829">
    <property type="term" value="C:cytosol"/>
    <property type="evidence" value="ECO:0007669"/>
    <property type="project" value="UniProtKB-SubCell"/>
</dbReference>
<comment type="pathway">
    <text evidence="2">Secondary metabolite biosynthesis.</text>
</comment>
<dbReference type="GO" id="GO:0008233">
    <property type="term" value="F:peptidase activity"/>
    <property type="evidence" value="ECO:0007669"/>
    <property type="project" value="UniProtKB-ARBA"/>
</dbReference>
<dbReference type="InterPro" id="IPR029062">
    <property type="entry name" value="Class_I_gatase-like"/>
</dbReference>
<keyword evidence="4" id="KW-0963">Cytoplasm</keyword>